<keyword evidence="3" id="KW-1185">Reference proteome</keyword>
<reference evidence="2" key="1">
    <citation type="submission" date="2021-04" db="EMBL/GenBank/DDBJ databases">
        <authorList>
            <person name="Rodrigo-Torres L."/>
            <person name="Arahal R. D."/>
            <person name="Lucena T."/>
        </authorList>
    </citation>
    <scope>NUCLEOTIDE SEQUENCE</scope>
    <source>
        <strain evidence="2">AS29M-1</strain>
    </source>
</reference>
<evidence type="ECO:0000313" key="2">
    <source>
        <dbReference type="EMBL" id="CAG5078784.1"/>
    </source>
</evidence>
<dbReference type="RefSeq" id="WP_258540990.1">
    <property type="nucleotide sequence ID" value="NZ_OU015584.1"/>
</dbReference>
<keyword evidence="1" id="KW-0812">Transmembrane</keyword>
<keyword evidence="1" id="KW-0472">Membrane</keyword>
<sequence>MKFNWGVGITIAIVAFMTFILSFVFRAAQTDTDLTSEDYYEQEINYQETIDAKNNAVGLKSKFKLFQQEEYFIISFPEEVSSVESGNIHFYRPENADLDKHYDLELNNGMMALPLKSLSKGGYKVTISWVMNGKTYAVEEKITIE</sequence>
<accession>A0A916NFK8</accession>
<dbReference type="Pfam" id="PF05751">
    <property type="entry name" value="FixH"/>
    <property type="match status" value="1"/>
</dbReference>
<proteinExistence type="predicted"/>
<evidence type="ECO:0008006" key="4">
    <source>
        <dbReference type="Google" id="ProtNLM"/>
    </source>
</evidence>
<organism evidence="2 3">
    <name type="scientific">Parvicella tangerina</name>
    <dbReference type="NCBI Taxonomy" id="2829795"/>
    <lineage>
        <taxon>Bacteria</taxon>
        <taxon>Pseudomonadati</taxon>
        <taxon>Bacteroidota</taxon>
        <taxon>Flavobacteriia</taxon>
        <taxon>Flavobacteriales</taxon>
        <taxon>Parvicellaceae</taxon>
        <taxon>Parvicella</taxon>
    </lineage>
</organism>
<evidence type="ECO:0000256" key="1">
    <source>
        <dbReference type="SAM" id="Phobius"/>
    </source>
</evidence>
<dbReference type="KEGG" id="ptan:CRYO30217_00766"/>
<keyword evidence="1" id="KW-1133">Transmembrane helix</keyword>
<protein>
    <recommendedName>
        <fullName evidence="4">Nitrogen fixation protein FixH</fullName>
    </recommendedName>
</protein>
<dbReference type="EMBL" id="OU015584">
    <property type="protein sequence ID" value="CAG5078784.1"/>
    <property type="molecule type" value="Genomic_DNA"/>
</dbReference>
<evidence type="ECO:0000313" key="3">
    <source>
        <dbReference type="Proteomes" id="UP000683507"/>
    </source>
</evidence>
<feature type="transmembrane region" description="Helical" evidence="1">
    <location>
        <begin position="6"/>
        <end position="25"/>
    </location>
</feature>
<dbReference type="AlphaFoldDB" id="A0A916NFK8"/>
<name>A0A916NFK8_9FLAO</name>
<dbReference type="InterPro" id="IPR008620">
    <property type="entry name" value="FixH"/>
</dbReference>
<gene>
    <name evidence="2" type="ORF">CRYO30217_00766</name>
</gene>
<dbReference type="Proteomes" id="UP000683507">
    <property type="component" value="Chromosome"/>
</dbReference>